<accession>A0A5N0ELN8</accession>
<comment type="caution">
    <text evidence="2">The sequence shown here is derived from an EMBL/GenBank/DDBJ whole genome shotgun (WGS) entry which is preliminary data.</text>
</comment>
<organism evidence="2 3">
    <name type="scientific">Nocardia colli</name>
    <dbReference type="NCBI Taxonomy" id="2545717"/>
    <lineage>
        <taxon>Bacteria</taxon>
        <taxon>Bacillati</taxon>
        <taxon>Actinomycetota</taxon>
        <taxon>Actinomycetes</taxon>
        <taxon>Mycobacteriales</taxon>
        <taxon>Nocardiaceae</taxon>
        <taxon>Nocardia</taxon>
    </lineage>
</organism>
<dbReference type="InterPro" id="IPR049240">
    <property type="entry name" value="DUF6875"/>
</dbReference>
<dbReference type="OrthoDB" id="8420726at2"/>
<evidence type="ECO:0000313" key="2">
    <source>
        <dbReference type="EMBL" id="KAA8888331.1"/>
    </source>
</evidence>
<dbReference type="Proteomes" id="UP000323876">
    <property type="component" value="Unassembled WGS sequence"/>
</dbReference>
<dbReference type="Pfam" id="PF21780">
    <property type="entry name" value="DUF6875"/>
    <property type="match status" value="1"/>
</dbReference>
<dbReference type="EMBL" id="VXLC01000004">
    <property type="protein sequence ID" value="KAA8888331.1"/>
    <property type="molecule type" value="Genomic_DNA"/>
</dbReference>
<keyword evidence="3" id="KW-1185">Reference proteome</keyword>
<evidence type="ECO:0000259" key="1">
    <source>
        <dbReference type="Pfam" id="PF21780"/>
    </source>
</evidence>
<sequence>MTASTARRHLGTRTGFEWCNVYDDPGAWSRQNPHAADLIRYLGDYLVRPHPELGRDGPVCPFVRHTITHRSLWVAVVPGGDDLTAETMTAALDDAFEIYRGLRTEADARMLASATIFPGLTRHELIDSVHLAGKTAVVEQGLMLGQFYPGCGVSGLWNKDFRPLDAPLPMLVIRKMMNTDFPFLVGRTEWLYAYLTQVAPDLPRRLRWSIAERLRVTGVTDDAITDLRVHSFGEHAR</sequence>
<reference evidence="2 3" key="1">
    <citation type="submission" date="2019-09" db="EMBL/GenBank/DDBJ databases">
        <authorList>
            <person name="Wang X."/>
        </authorList>
    </citation>
    <scope>NUCLEOTIDE SEQUENCE [LARGE SCALE GENOMIC DNA]</scope>
    <source>
        <strain evidence="2 3">CICC 11023</strain>
    </source>
</reference>
<name>A0A5N0ELN8_9NOCA</name>
<feature type="domain" description="DUF6875" evidence="1">
    <location>
        <begin position="38"/>
        <end position="207"/>
    </location>
</feature>
<evidence type="ECO:0000313" key="3">
    <source>
        <dbReference type="Proteomes" id="UP000323876"/>
    </source>
</evidence>
<gene>
    <name evidence="2" type="ORF">F3087_14935</name>
</gene>
<protein>
    <recommendedName>
        <fullName evidence="1">DUF6875 domain-containing protein</fullName>
    </recommendedName>
</protein>
<dbReference type="RefSeq" id="WP_150402497.1">
    <property type="nucleotide sequence ID" value="NZ_VXLC01000004.1"/>
</dbReference>
<proteinExistence type="predicted"/>
<dbReference type="AlphaFoldDB" id="A0A5N0ELN8"/>